<protein>
    <submittedName>
        <fullName evidence="2">Uncharacterized protein</fullName>
    </submittedName>
</protein>
<evidence type="ECO:0000313" key="3">
    <source>
        <dbReference type="Proteomes" id="UP001219525"/>
    </source>
</evidence>
<organism evidence="2 3">
    <name type="scientific">Mycena pura</name>
    <dbReference type="NCBI Taxonomy" id="153505"/>
    <lineage>
        <taxon>Eukaryota</taxon>
        <taxon>Fungi</taxon>
        <taxon>Dikarya</taxon>
        <taxon>Basidiomycota</taxon>
        <taxon>Agaricomycotina</taxon>
        <taxon>Agaricomycetes</taxon>
        <taxon>Agaricomycetidae</taxon>
        <taxon>Agaricales</taxon>
        <taxon>Marasmiineae</taxon>
        <taxon>Mycenaceae</taxon>
        <taxon>Mycena</taxon>
    </lineage>
</organism>
<sequence length="222" mass="24024">MPSGDDHLRKYVAAERGTYAGRGQMAWGVGHMQRGVAHTQGGGQTAWVESDSSGSDTQASREQRRGPDAGTCGGRRSDNAQQLEADLVRRQVVNTSQRAGSVCRGAQSDGVHQYHGQGTACSTWVPQGEGVGRDEERRELAVPTCRSRSYQQTMQSTRDAMDLTIFQFKSTPMTADRPRLICTTIASGPESFELASTAAESNQLMLAAWTTQLEDYGPVHAS</sequence>
<dbReference type="Proteomes" id="UP001219525">
    <property type="component" value="Unassembled WGS sequence"/>
</dbReference>
<evidence type="ECO:0000256" key="1">
    <source>
        <dbReference type="SAM" id="MobiDB-lite"/>
    </source>
</evidence>
<feature type="region of interest" description="Disordered" evidence="1">
    <location>
        <begin position="36"/>
        <end position="77"/>
    </location>
</feature>
<gene>
    <name evidence="2" type="ORF">GGX14DRAFT_402868</name>
</gene>
<evidence type="ECO:0000313" key="2">
    <source>
        <dbReference type="EMBL" id="KAJ7196958.1"/>
    </source>
</evidence>
<reference evidence="2" key="1">
    <citation type="submission" date="2023-03" db="EMBL/GenBank/DDBJ databases">
        <title>Massive genome expansion in bonnet fungi (Mycena s.s.) driven by repeated elements and novel gene families across ecological guilds.</title>
        <authorList>
            <consortium name="Lawrence Berkeley National Laboratory"/>
            <person name="Harder C.B."/>
            <person name="Miyauchi S."/>
            <person name="Viragh M."/>
            <person name="Kuo A."/>
            <person name="Thoen E."/>
            <person name="Andreopoulos B."/>
            <person name="Lu D."/>
            <person name="Skrede I."/>
            <person name="Drula E."/>
            <person name="Henrissat B."/>
            <person name="Morin E."/>
            <person name="Kohler A."/>
            <person name="Barry K."/>
            <person name="LaButti K."/>
            <person name="Morin E."/>
            <person name="Salamov A."/>
            <person name="Lipzen A."/>
            <person name="Mereny Z."/>
            <person name="Hegedus B."/>
            <person name="Baldrian P."/>
            <person name="Stursova M."/>
            <person name="Weitz H."/>
            <person name="Taylor A."/>
            <person name="Grigoriev I.V."/>
            <person name="Nagy L.G."/>
            <person name="Martin F."/>
            <person name="Kauserud H."/>
        </authorList>
    </citation>
    <scope>NUCLEOTIDE SEQUENCE</scope>
    <source>
        <strain evidence="2">9144</strain>
    </source>
</reference>
<name>A0AAD6Y6U9_9AGAR</name>
<keyword evidence="3" id="KW-1185">Reference proteome</keyword>
<dbReference type="EMBL" id="JARJCW010000080">
    <property type="protein sequence ID" value="KAJ7196958.1"/>
    <property type="molecule type" value="Genomic_DNA"/>
</dbReference>
<dbReference type="AlphaFoldDB" id="A0AAD6Y6U9"/>
<comment type="caution">
    <text evidence="2">The sequence shown here is derived from an EMBL/GenBank/DDBJ whole genome shotgun (WGS) entry which is preliminary data.</text>
</comment>
<accession>A0AAD6Y6U9</accession>
<proteinExistence type="predicted"/>